<feature type="non-terminal residue" evidence="1">
    <location>
        <position position="1"/>
    </location>
</feature>
<comment type="caution">
    <text evidence="1">The sequence shown here is derived from an EMBL/GenBank/DDBJ whole genome shotgun (WGS) entry which is preliminary data.</text>
</comment>
<proteinExistence type="predicted"/>
<gene>
    <name evidence="1" type="ORF">DHETER_LOCUS12087</name>
</gene>
<accession>A0ACA9PGK5</accession>
<protein>
    <submittedName>
        <fullName evidence="1">16620_t:CDS:1</fullName>
    </submittedName>
</protein>
<reference evidence="1" key="1">
    <citation type="submission" date="2021-06" db="EMBL/GenBank/DDBJ databases">
        <authorList>
            <person name="Kallberg Y."/>
            <person name="Tangrot J."/>
            <person name="Rosling A."/>
        </authorList>
    </citation>
    <scope>NUCLEOTIDE SEQUENCE</scope>
    <source>
        <strain evidence="1">IL203A</strain>
    </source>
</reference>
<evidence type="ECO:0000313" key="2">
    <source>
        <dbReference type="Proteomes" id="UP000789702"/>
    </source>
</evidence>
<dbReference type="EMBL" id="CAJVPU010028606">
    <property type="protein sequence ID" value="CAG8707764.1"/>
    <property type="molecule type" value="Genomic_DNA"/>
</dbReference>
<organism evidence="1 2">
    <name type="scientific">Dentiscutata heterogama</name>
    <dbReference type="NCBI Taxonomy" id="1316150"/>
    <lineage>
        <taxon>Eukaryota</taxon>
        <taxon>Fungi</taxon>
        <taxon>Fungi incertae sedis</taxon>
        <taxon>Mucoromycota</taxon>
        <taxon>Glomeromycotina</taxon>
        <taxon>Glomeromycetes</taxon>
        <taxon>Diversisporales</taxon>
        <taxon>Gigasporaceae</taxon>
        <taxon>Dentiscutata</taxon>
    </lineage>
</organism>
<sequence length="84" mass="9527">DKDLSLVEIGPRFVLNVIRIFEGSFCGATIYANPEFVSPNQVRRNFRMAKVARHQARVIAKEEKRRKIADIELSDDDSSSDSSD</sequence>
<name>A0ACA9PGK5_9GLOM</name>
<evidence type="ECO:0000313" key="1">
    <source>
        <dbReference type="EMBL" id="CAG8707764.1"/>
    </source>
</evidence>
<keyword evidence="2" id="KW-1185">Reference proteome</keyword>
<dbReference type="Proteomes" id="UP000789702">
    <property type="component" value="Unassembled WGS sequence"/>
</dbReference>